<keyword evidence="3" id="KW-1185">Reference proteome</keyword>
<evidence type="ECO:0000313" key="3">
    <source>
        <dbReference type="Proteomes" id="UP001470023"/>
    </source>
</evidence>
<dbReference type="Proteomes" id="UP001470023">
    <property type="component" value="Unassembled WGS sequence"/>
</dbReference>
<dbReference type="EMBL" id="JBEPAZ010000006">
    <property type="protein sequence ID" value="MER6428129.1"/>
    <property type="molecule type" value="Genomic_DNA"/>
</dbReference>
<reference evidence="2 3" key="1">
    <citation type="submission" date="2024-06" db="EMBL/GenBank/DDBJ databases">
        <title>The Natural Products Discovery Center: Release of the First 8490 Sequenced Strains for Exploring Actinobacteria Biosynthetic Diversity.</title>
        <authorList>
            <person name="Kalkreuter E."/>
            <person name="Kautsar S.A."/>
            <person name="Yang D."/>
            <person name="Bader C.D."/>
            <person name="Teijaro C.N."/>
            <person name="Fluegel L."/>
            <person name="Davis C.M."/>
            <person name="Simpson J.R."/>
            <person name="Lauterbach L."/>
            <person name="Steele A.D."/>
            <person name="Gui C."/>
            <person name="Meng S."/>
            <person name="Li G."/>
            <person name="Viehrig K."/>
            <person name="Ye F."/>
            <person name="Su P."/>
            <person name="Kiefer A.F."/>
            <person name="Nichols A."/>
            <person name="Cepeda A.J."/>
            <person name="Yan W."/>
            <person name="Fan B."/>
            <person name="Jiang Y."/>
            <person name="Adhikari A."/>
            <person name="Zheng C.-J."/>
            <person name="Schuster L."/>
            <person name="Cowan T.M."/>
            <person name="Smanski M.J."/>
            <person name="Chevrette M.G."/>
            <person name="De Carvalho L.P.S."/>
            <person name="Shen B."/>
        </authorList>
    </citation>
    <scope>NUCLEOTIDE SEQUENCE [LARGE SCALE GENOMIC DNA]</scope>
    <source>
        <strain evidence="2 3">NPDC001166</strain>
    </source>
</reference>
<organism evidence="2 3">
    <name type="scientific">Streptomyces sp. 900105245</name>
    <dbReference type="NCBI Taxonomy" id="3154379"/>
    <lineage>
        <taxon>Bacteria</taxon>
        <taxon>Bacillati</taxon>
        <taxon>Actinomycetota</taxon>
        <taxon>Actinomycetes</taxon>
        <taxon>Kitasatosporales</taxon>
        <taxon>Streptomycetaceae</taxon>
        <taxon>Streptomyces</taxon>
    </lineage>
</organism>
<protein>
    <submittedName>
        <fullName evidence="2">DUF5994 family protein</fullName>
    </submittedName>
</protein>
<feature type="compositionally biased region" description="Basic and acidic residues" evidence="1">
    <location>
        <begin position="134"/>
        <end position="149"/>
    </location>
</feature>
<name>A0ABV1U317_9ACTN</name>
<evidence type="ECO:0000256" key="1">
    <source>
        <dbReference type="SAM" id="MobiDB-lite"/>
    </source>
</evidence>
<sequence length="178" mass="19122">MAVTIDRTTSIRCAPPQPARLSLTPAPGGLDGMWWPRSRAFTRELPSLTAALGDLWGRITGVTVHPAYWPVLPHWVSYAGRTVQVGWSTEEQDPHRLTLFSADGRRDVLVIPPETGADAAAQLMVGDGVDASAREQAADRIDARNREEAWEADGGAGRPSSLPRPIGSAGPSPAGRRR</sequence>
<evidence type="ECO:0000313" key="2">
    <source>
        <dbReference type="EMBL" id="MER6428129.1"/>
    </source>
</evidence>
<accession>A0ABV1U317</accession>
<dbReference type="RefSeq" id="WP_030645391.1">
    <property type="nucleotide sequence ID" value="NZ_JBEOYA010000009.1"/>
</dbReference>
<dbReference type="InterPro" id="IPR046036">
    <property type="entry name" value="DUF5994"/>
</dbReference>
<proteinExistence type="predicted"/>
<feature type="region of interest" description="Disordered" evidence="1">
    <location>
        <begin position="134"/>
        <end position="178"/>
    </location>
</feature>
<comment type="caution">
    <text evidence="2">The sequence shown here is derived from an EMBL/GenBank/DDBJ whole genome shotgun (WGS) entry which is preliminary data.</text>
</comment>
<gene>
    <name evidence="2" type="ORF">ABT272_10325</name>
</gene>
<dbReference type="Pfam" id="PF19457">
    <property type="entry name" value="DUF5994"/>
    <property type="match status" value="1"/>
</dbReference>